<protein>
    <submittedName>
        <fullName evidence="2">Uncharacterized protein</fullName>
    </submittedName>
</protein>
<evidence type="ECO:0000256" key="1">
    <source>
        <dbReference type="SAM" id="Coils"/>
    </source>
</evidence>
<proteinExistence type="predicted"/>
<dbReference type="VEuPathDB" id="FungiDB:FUN_020418"/>
<reference evidence="2 3" key="1">
    <citation type="submission" date="2015-10" db="EMBL/GenBank/DDBJ databases">
        <title>Genome analyses suggest a sexual origin of heterokaryosis in a supposedly ancient asexual fungus.</title>
        <authorList>
            <person name="Ropars J."/>
            <person name="Sedzielewska K."/>
            <person name="Noel J."/>
            <person name="Charron P."/>
            <person name="Farinelli L."/>
            <person name="Marton T."/>
            <person name="Kruger M."/>
            <person name="Pelin A."/>
            <person name="Brachmann A."/>
            <person name="Corradi N."/>
        </authorList>
    </citation>
    <scope>NUCLEOTIDE SEQUENCE [LARGE SCALE GENOMIC DNA]</scope>
    <source>
        <strain evidence="2 3">A4</strain>
    </source>
</reference>
<name>A0A2I1GXM5_9GLOM</name>
<accession>A0A2I1GXM5</accession>
<dbReference type="EMBL" id="LLXI01001012">
    <property type="protein sequence ID" value="PKY51379.1"/>
    <property type="molecule type" value="Genomic_DNA"/>
</dbReference>
<evidence type="ECO:0000313" key="3">
    <source>
        <dbReference type="Proteomes" id="UP000234323"/>
    </source>
</evidence>
<dbReference type="Proteomes" id="UP000234323">
    <property type="component" value="Unassembled WGS sequence"/>
</dbReference>
<dbReference type="AlphaFoldDB" id="A0A2I1GXM5"/>
<organism evidence="2 3">
    <name type="scientific">Rhizophagus irregularis</name>
    <dbReference type="NCBI Taxonomy" id="588596"/>
    <lineage>
        <taxon>Eukaryota</taxon>
        <taxon>Fungi</taxon>
        <taxon>Fungi incertae sedis</taxon>
        <taxon>Mucoromycota</taxon>
        <taxon>Glomeromycotina</taxon>
        <taxon>Glomeromycetes</taxon>
        <taxon>Glomerales</taxon>
        <taxon>Glomeraceae</taxon>
        <taxon>Rhizophagus</taxon>
    </lineage>
</organism>
<keyword evidence="1" id="KW-0175">Coiled coil</keyword>
<feature type="coiled-coil region" evidence="1">
    <location>
        <begin position="80"/>
        <end position="140"/>
    </location>
</feature>
<dbReference type="VEuPathDB" id="FungiDB:RhiirFUN_026631"/>
<sequence length="334" mass="39527">MQFEDFVHELKELEKLPKEILTSTLKKVDEFIEYPEKSKAFKEEYTRILKLKKVNELNVDEFTKDPEKDKALQEENTKLEAKLKKVYTKLKAELDKVKELNELAEELKKINGLMKELKEVKELAEELEKVKMFIDKLYEDKVEDDVEEGSDINEMKNNENSEAINLNKESWYSKIINKIKKFKAEREKEEYDRQSTQKKGYQKFSKWLKDYRDNQIMTVLFIILAGVDITHLEFLGSKIQIRIPSNLNLLELKRSRSFNIYFNAKLSRAAEHTITWGKFFNALIGDISLIFLQIFYVTQVVSLGYTPVYNILKASIDLFRKGFTIIKYVRNKKV</sequence>
<comment type="caution">
    <text evidence="2">The sequence shown here is derived from an EMBL/GenBank/DDBJ whole genome shotgun (WGS) entry which is preliminary data.</text>
</comment>
<evidence type="ECO:0000313" key="2">
    <source>
        <dbReference type="EMBL" id="PKY51379.1"/>
    </source>
</evidence>
<dbReference type="VEuPathDB" id="FungiDB:RhiirA1_535694"/>
<keyword evidence="3" id="KW-1185">Reference proteome</keyword>
<gene>
    <name evidence="2" type="ORF">RhiirA4_424469</name>
</gene>